<evidence type="ECO:0000313" key="2">
    <source>
        <dbReference type="EMBL" id="KAF2745108.1"/>
    </source>
</evidence>
<name>A0A6A6V3G2_9PLEO</name>
<evidence type="ECO:0008006" key="4">
    <source>
        <dbReference type="Google" id="ProtNLM"/>
    </source>
</evidence>
<keyword evidence="1" id="KW-0732">Signal</keyword>
<dbReference type="Proteomes" id="UP000799440">
    <property type="component" value="Unassembled WGS sequence"/>
</dbReference>
<gene>
    <name evidence="2" type="ORF">M011DRAFT_479263</name>
</gene>
<reference evidence="2" key="1">
    <citation type="journal article" date="2020" name="Stud. Mycol.">
        <title>101 Dothideomycetes genomes: a test case for predicting lifestyles and emergence of pathogens.</title>
        <authorList>
            <person name="Haridas S."/>
            <person name="Albert R."/>
            <person name="Binder M."/>
            <person name="Bloem J."/>
            <person name="Labutti K."/>
            <person name="Salamov A."/>
            <person name="Andreopoulos B."/>
            <person name="Baker S."/>
            <person name="Barry K."/>
            <person name="Bills G."/>
            <person name="Bluhm B."/>
            <person name="Cannon C."/>
            <person name="Castanera R."/>
            <person name="Culley D."/>
            <person name="Daum C."/>
            <person name="Ezra D."/>
            <person name="Gonzalez J."/>
            <person name="Henrissat B."/>
            <person name="Kuo A."/>
            <person name="Liang C."/>
            <person name="Lipzen A."/>
            <person name="Lutzoni F."/>
            <person name="Magnuson J."/>
            <person name="Mondo S."/>
            <person name="Nolan M."/>
            <person name="Ohm R."/>
            <person name="Pangilinan J."/>
            <person name="Park H.-J."/>
            <person name="Ramirez L."/>
            <person name="Alfaro M."/>
            <person name="Sun H."/>
            <person name="Tritt A."/>
            <person name="Yoshinaga Y."/>
            <person name="Zwiers L.-H."/>
            <person name="Turgeon B."/>
            <person name="Goodwin S."/>
            <person name="Spatafora J."/>
            <person name="Crous P."/>
            <person name="Grigoriev I."/>
        </authorList>
    </citation>
    <scope>NUCLEOTIDE SEQUENCE</scope>
    <source>
        <strain evidence="2">CBS 119925</strain>
    </source>
</reference>
<organism evidence="2 3">
    <name type="scientific">Sporormia fimetaria CBS 119925</name>
    <dbReference type="NCBI Taxonomy" id="1340428"/>
    <lineage>
        <taxon>Eukaryota</taxon>
        <taxon>Fungi</taxon>
        <taxon>Dikarya</taxon>
        <taxon>Ascomycota</taxon>
        <taxon>Pezizomycotina</taxon>
        <taxon>Dothideomycetes</taxon>
        <taxon>Pleosporomycetidae</taxon>
        <taxon>Pleosporales</taxon>
        <taxon>Sporormiaceae</taxon>
        <taxon>Sporormia</taxon>
    </lineage>
</organism>
<evidence type="ECO:0000256" key="1">
    <source>
        <dbReference type="SAM" id="SignalP"/>
    </source>
</evidence>
<dbReference type="AlphaFoldDB" id="A0A6A6V3G2"/>
<feature type="chain" id="PRO_5025470143" description="Extracellular membrane protein CFEM domain-containing protein" evidence="1">
    <location>
        <begin position="24"/>
        <end position="210"/>
    </location>
</feature>
<keyword evidence="3" id="KW-1185">Reference proteome</keyword>
<sequence length="210" mass="22054">MPSLTTILTTTLTLTSLAPSITAQTPSPIIGLRECNQRVLIDRLAGANCNIANIGCICDQVRALRIGKAIRAVCTADEVREYDAFIASRCPPIRQQDTTRNLTSTTVVPVIPISTGTGPSNFTSSLGPFVNTTTQVVMPTMVTTDVLVPTTGSNGEPTTVVQETVLPVVPTGPSFEGAGVKGVEMPEWFSGRSAFVVGAMGIMGLVFAEL</sequence>
<dbReference type="OrthoDB" id="3797419at2759"/>
<accession>A0A6A6V3G2</accession>
<evidence type="ECO:0000313" key="3">
    <source>
        <dbReference type="Proteomes" id="UP000799440"/>
    </source>
</evidence>
<dbReference type="EMBL" id="MU006584">
    <property type="protein sequence ID" value="KAF2745108.1"/>
    <property type="molecule type" value="Genomic_DNA"/>
</dbReference>
<proteinExistence type="predicted"/>
<feature type="signal peptide" evidence="1">
    <location>
        <begin position="1"/>
        <end position="23"/>
    </location>
</feature>
<protein>
    <recommendedName>
        <fullName evidence="4">Extracellular membrane protein CFEM domain-containing protein</fullName>
    </recommendedName>
</protein>